<name>A0A7C1FU05_THERO</name>
<dbReference type="PANTHER" id="PTHR33434:SF2">
    <property type="entry name" value="FATTY ACID-BINDING PROTEIN TM_1468"/>
    <property type="match status" value="1"/>
</dbReference>
<accession>A0A7C1FU05</accession>
<dbReference type="AlphaFoldDB" id="A0A7C1FU05"/>
<proteinExistence type="predicted"/>
<dbReference type="PANTHER" id="PTHR33434">
    <property type="entry name" value="DEGV DOMAIN-CONTAINING PROTEIN DR_1986-RELATED"/>
    <property type="match status" value="1"/>
</dbReference>
<dbReference type="Gene3D" id="3.40.50.10170">
    <property type="match status" value="1"/>
</dbReference>
<organism evidence="2">
    <name type="scientific">Thermomicrobium roseum</name>
    <dbReference type="NCBI Taxonomy" id="500"/>
    <lineage>
        <taxon>Bacteria</taxon>
        <taxon>Pseudomonadati</taxon>
        <taxon>Thermomicrobiota</taxon>
        <taxon>Thermomicrobia</taxon>
        <taxon>Thermomicrobiales</taxon>
        <taxon>Thermomicrobiaceae</taxon>
        <taxon>Thermomicrobium</taxon>
    </lineage>
</organism>
<keyword evidence="1" id="KW-0446">Lipid-binding</keyword>
<comment type="caution">
    <text evidence="2">The sequence shown here is derived from an EMBL/GenBank/DDBJ whole genome shotgun (WGS) entry which is preliminary data.</text>
</comment>
<dbReference type="SUPFAM" id="SSF82549">
    <property type="entry name" value="DAK1/DegV-like"/>
    <property type="match status" value="1"/>
</dbReference>
<dbReference type="InterPro" id="IPR003797">
    <property type="entry name" value="DegV"/>
</dbReference>
<evidence type="ECO:0000256" key="1">
    <source>
        <dbReference type="ARBA" id="ARBA00023121"/>
    </source>
</evidence>
<dbReference type="PROSITE" id="PS51482">
    <property type="entry name" value="DEGV"/>
    <property type="match status" value="1"/>
</dbReference>
<dbReference type="InterPro" id="IPR043168">
    <property type="entry name" value="DegV_C"/>
</dbReference>
<gene>
    <name evidence="2" type="ORF">ENP47_00990</name>
</gene>
<dbReference type="Gene3D" id="3.30.1180.10">
    <property type="match status" value="1"/>
</dbReference>
<reference evidence="2" key="1">
    <citation type="journal article" date="2020" name="mSystems">
        <title>Genome- and Community-Level Interaction Insights into Carbon Utilization and Element Cycling Functions of Hydrothermarchaeota in Hydrothermal Sediment.</title>
        <authorList>
            <person name="Zhou Z."/>
            <person name="Liu Y."/>
            <person name="Xu W."/>
            <person name="Pan J."/>
            <person name="Luo Z.H."/>
            <person name="Li M."/>
        </authorList>
    </citation>
    <scope>NUCLEOTIDE SEQUENCE [LARGE SCALE GENOMIC DNA]</scope>
    <source>
        <strain evidence="2">SpSt-222</strain>
    </source>
</reference>
<dbReference type="EMBL" id="DSJL01000001">
    <property type="protein sequence ID" value="HEF64181.1"/>
    <property type="molecule type" value="Genomic_DNA"/>
</dbReference>
<sequence>MLGIVTDSVACLPAELVERYGIRVVPVRIVRGERVYRDGVDVSVEEAFEWLAAGEIVTTSQPAVGEFVEVYETLSRTVEGIVSIHVSSGVTGVYQAAVAAAGMVTRVPITVIDSGAATMAEGFLVLEAARCAERGADLRSVVQRVEELRPRLRFFAVLETVSFLVRSGRAPWLAKLAVDLLQVKPILTLQGGKIVSLERVRTRKRAIDAMLRRMERDVGDRPLHVAVLHAGTPSEAEALAHEITQRFRTVEQYVTSFSPAMALYTGPGLLGLAYYADDAP</sequence>
<dbReference type="GO" id="GO:0008289">
    <property type="term" value="F:lipid binding"/>
    <property type="evidence" value="ECO:0007669"/>
    <property type="project" value="UniProtKB-KW"/>
</dbReference>
<evidence type="ECO:0000313" key="2">
    <source>
        <dbReference type="EMBL" id="HEF64181.1"/>
    </source>
</evidence>
<protein>
    <submittedName>
        <fullName evidence="2">DegV family protein</fullName>
    </submittedName>
</protein>
<dbReference type="InterPro" id="IPR050270">
    <property type="entry name" value="DegV_domain_contain"/>
</dbReference>
<dbReference type="Pfam" id="PF02645">
    <property type="entry name" value="DegV"/>
    <property type="match status" value="1"/>
</dbReference>
<dbReference type="NCBIfam" id="TIGR00762">
    <property type="entry name" value="DegV"/>
    <property type="match status" value="1"/>
</dbReference>